<gene>
    <name evidence="5" type="ORF">ACHAW5_000267</name>
</gene>
<feature type="coiled-coil region" evidence="2">
    <location>
        <begin position="212"/>
        <end position="246"/>
    </location>
</feature>
<feature type="domain" description="Atg6 BARA" evidence="4">
    <location>
        <begin position="311"/>
        <end position="476"/>
    </location>
</feature>
<dbReference type="Gene3D" id="1.10.418.40">
    <property type="entry name" value="Autophagy protein 6/Beclin 1"/>
    <property type="match status" value="1"/>
</dbReference>
<feature type="compositionally biased region" description="Low complexity" evidence="3">
    <location>
        <begin position="26"/>
        <end position="38"/>
    </location>
</feature>
<dbReference type="PANTHER" id="PTHR12768:SF4">
    <property type="entry name" value="BECLIN-1"/>
    <property type="match status" value="1"/>
</dbReference>
<dbReference type="InterPro" id="IPR040455">
    <property type="entry name" value="Atg6_BARA"/>
</dbReference>
<organism evidence="5 6">
    <name type="scientific">Stephanodiscus triporus</name>
    <dbReference type="NCBI Taxonomy" id="2934178"/>
    <lineage>
        <taxon>Eukaryota</taxon>
        <taxon>Sar</taxon>
        <taxon>Stramenopiles</taxon>
        <taxon>Ochrophyta</taxon>
        <taxon>Bacillariophyta</taxon>
        <taxon>Coscinodiscophyceae</taxon>
        <taxon>Thalassiosirophycidae</taxon>
        <taxon>Stephanodiscales</taxon>
        <taxon>Stephanodiscaceae</taxon>
        <taxon>Stephanodiscus</taxon>
    </lineage>
</organism>
<keyword evidence="2" id="KW-0175">Coiled coil</keyword>
<dbReference type="PANTHER" id="PTHR12768">
    <property type="entry name" value="BECLIN 1"/>
    <property type="match status" value="1"/>
</dbReference>
<reference evidence="5 6" key="1">
    <citation type="submission" date="2024-10" db="EMBL/GenBank/DDBJ databases">
        <title>Updated reference genomes for cyclostephanoid diatoms.</title>
        <authorList>
            <person name="Roberts W.R."/>
            <person name="Alverson A.J."/>
        </authorList>
    </citation>
    <scope>NUCLEOTIDE SEQUENCE [LARGE SCALE GENOMIC DNA]</scope>
    <source>
        <strain evidence="5 6">AJA276-08</strain>
    </source>
</reference>
<proteinExistence type="inferred from homology"/>
<comment type="similarity">
    <text evidence="1">Belongs to the beclin family.</text>
</comment>
<dbReference type="InterPro" id="IPR038274">
    <property type="entry name" value="Atg6/Beclin_C_sf"/>
</dbReference>
<accession>A0ABD3MQY3</accession>
<keyword evidence="6" id="KW-1185">Reference proteome</keyword>
<protein>
    <recommendedName>
        <fullName evidence="4">Atg6 BARA domain-containing protein</fullName>
    </recommendedName>
</protein>
<comment type="caution">
    <text evidence="5">The sequence shown here is derived from an EMBL/GenBank/DDBJ whole genome shotgun (WGS) entry which is preliminary data.</text>
</comment>
<sequence length="485" mass="53546">MATKSKESSVACSICAAAFAGEGAAEYSPRTTTSTTQPSRRHHATASPKIGLDASFVNIPYSRYPPSGVDGNIRDILDDALRSSCEGVGSSHNNTNRKEIVNGADMHKASRRMDVFLESAMSILSGGSYGMEEEGIRRKYFCSSCLERIGLAVEACSDQFDEECIAYDKAASSEEERTSLLYNVLSVNTDTNGLGLHEIHDEEDDDAIHRAIESFVNELDTLVNACDEQRKELRILQNMMQNQNDRSIAIAEQEDIVHHLVNTLEIEARNFLEESHLVSNSCSAVEREIDAMSRVKLMSIPFKIRIIDFDDKRGGGYPTINNLRLAYRINEKAGLRHDEINSAFVNSAQLLAFTLGLYPSLNTSGIIRIIPIYPCAKILVNLPDGQSVHNLGFDTTNNSIELSHVPSRSIALFLVLLSQLSSHILTLKNQMMIADPPFQMTECSIDSVDVTKLTDSNTAAWSSVVFCIAVNLRWLSELKIGRSLA</sequence>
<dbReference type="Pfam" id="PF04111">
    <property type="entry name" value="APG6"/>
    <property type="match status" value="1"/>
</dbReference>
<feature type="region of interest" description="Disordered" evidence="3">
    <location>
        <begin position="26"/>
        <end position="47"/>
    </location>
</feature>
<evidence type="ECO:0000256" key="1">
    <source>
        <dbReference type="ARBA" id="ARBA00005965"/>
    </source>
</evidence>
<dbReference type="EMBL" id="JALLAZ020001755">
    <property type="protein sequence ID" value="KAL3765266.1"/>
    <property type="molecule type" value="Genomic_DNA"/>
</dbReference>
<evidence type="ECO:0000259" key="4">
    <source>
        <dbReference type="Pfam" id="PF04111"/>
    </source>
</evidence>
<evidence type="ECO:0000256" key="2">
    <source>
        <dbReference type="SAM" id="Coils"/>
    </source>
</evidence>
<dbReference type="Proteomes" id="UP001530315">
    <property type="component" value="Unassembled WGS sequence"/>
</dbReference>
<dbReference type="InterPro" id="IPR007243">
    <property type="entry name" value="Atg6/Beclin"/>
</dbReference>
<name>A0ABD3MQY3_9STRA</name>
<evidence type="ECO:0000313" key="5">
    <source>
        <dbReference type="EMBL" id="KAL3765266.1"/>
    </source>
</evidence>
<dbReference type="GO" id="GO:0006914">
    <property type="term" value="P:autophagy"/>
    <property type="evidence" value="ECO:0007669"/>
    <property type="project" value="UniProtKB-ARBA"/>
</dbReference>
<evidence type="ECO:0000256" key="3">
    <source>
        <dbReference type="SAM" id="MobiDB-lite"/>
    </source>
</evidence>
<dbReference type="AlphaFoldDB" id="A0ABD3MQY3"/>
<evidence type="ECO:0000313" key="6">
    <source>
        <dbReference type="Proteomes" id="UP001530315"/>
    </source>
</evidence>